<evidence type="ECO:0000313" key="1">
    <source>
        <dbReference type="EMBL" id="MFD1609824.1"/>
    </source>
</evidence>
<evidence type="ECO:0000313" key="2">
    <source>
        <dbReference type="Proteomes" id="UP001597221"/>
    </source>
</evidence>
<dbReference type="RefSeq" id="WP_379599344.1">
    <property type="nucleotide sequence ID" value="NZ_JBHUDE010000163.1"/>
</dbReference>
<accession>A0ABW4HVZ8</accession>
<sequence>MRVFVLTDQGWLNEDDVFTPKTGKVKKNAKALPIKASEEKTIELKEELPMVRVIRGYYFIQCV</sequence>
<dbReference type="Proteomes" id="UP001597221">
    <property type="component" value="Unassembled WGS sequence"/>
</dbReference>
<reference evidence="2" key="1">
    <citation type="journal article" date="2019" name="Int. J. Syst. Evol. Microbiol.">
        <title>The Global Catalogue of Microorganisms (GCM) 10K type strain sequencing project: providing services to taxonomists for standard genome sequencing and annotation.</title>
        <authorList>
            <consortium name="The Broad Institute Genomics Platform"/>
            <consortium name="The Broad Institute Genome Sequencing Center for Infectious Disease"/>
            <person name="Wu L."/>
            <person name="Ma J."/>
        </authorList>
    </citation>
    <scope>NUCLEOTIDE SEQUENCE [LARGE SCALE GENOMIC DNA]</scope>
    <source>
        <strain evidence="2">CGMCC 1.12376</strain>
    </source>
</reference>
<dbReference type="EMBL" id="JBHUDE010000163">
    <property type="protein sequence ID" value="MFD1609824.1"/>
    <property type="molecule type" value="Genomic_DNA"/>
</dbReference>
<name>A0ABW4HVZ8_9BACI</name>
<gene>
    <name evidence="1" type="ORF">ACFSBH_19580</name>
</gene>
<organism evidence="1 2">
    <name type="scientific">Oceanobacillus luteolus</name>
    <dbReference type="NCBI Taxonomy" id="1274358"/>
    <lineage>
        <taxon>Bacteria</taxon>
        <taxon>Bacillati</taxon>
        <taxon>Bacillota</taxon>
        <taxon>Bacilli</taxon>
        <taxon>Bacillales</taxon>
        <taxon>Bacillaceae</taxon>
        <taxon>Oceanobacillus</taxon>
    </lineage>
</organism>
<comment type="caution">
    <text evidence="1">The sequence shown here is derived from an EMBL/GenBank/DDBJ whole genome shotgun (WGS) entry which is preliminary data.</text>
</comment>
<proteinExistence type="predicted"/>
<protein>
    <submittedName>
        <fullName evidence="1">Uncharacterized protein</fullName>
    </submittedName>
</protein>
<keyword evidence="2" id="KW-1185">Reference proteome</keyword>